<keyword evidence="2" id="KW-1133">Transmembrane helix</keyword>
<feature type="region of interest" description="Disordered" evidence="1">
    <location>
        <begin position="25"/>
        <end position="56"/>
    </location>
</feature>
<keyword evidence="5" id="KW-1185">Reference proteome</keyword>
<name>A0A8J2S5B3_9CRUS</name>
<accession>A0A8J2S5B3</accession>
<proteinExistence type="predicted"/>
<reference evidence="4" key="1">
    <citation type="submission" date="2021-11" db="EMBL/GenBank/DDBJ databases">
        <authorList>
            <person name="Schell T."/>
        </authorList>
    </citation>
    <scope>NUCLEOTIDE SEQUENCE</scope>
    <source>
        <strain evidence="4">M5</strain>
    </source>
</reference>
<protein>
    <submittedName>
        <fullName evidence="4">Uncharacterized protein</fullName>
    </submittedName>
</protein>
<comment type="caution">
    <text evidence="4">The sequence shown here is derived from an EMBL/GenBank/DDBJ whole genome shotgun (WGS) entry which is preliminary data.</text>
</comment>
<organism evidence="4 5">
    <name type="scientific">Daphnia galeata</name>
    <dbReference type="NCBI Taxonomy" id="27404"/>
    <lineage>
        <taxon>Eukaryota</taxon>
        <taxon>Metazoa</taxon>
        <taxon>Ecdysozoa</taxon>
        <taxon>Arthropoda</taxon>
        <taxon>Crustacea</taxon>
        <taxon>Branchiopoda</taxon>
        <taxon>Diplostraca</taxon>
        <taxon>Cladocera</taxon>
        <taxon>Anomopoda</taxon>
        <taxon>Daphniidae</taxon>
        <taxon>Daphnia</taxon>
    </lineage>
</organism>
<evidence type="ECO:0000313" key="4">
    <source>
        <dbReference type="EMBL" id="CAH0113304.1"/>
    </source>
</evidence>
<feature type="signal peptide" evidence="3">
    <location>
        <begin position="1"/>
        <end position="21"/>
    </location>
</feature>
<evidence type="ECO:0000313" key="5">
    <source>
        <dbReference type="Proteomes" id="UP000789390"/>
    </source>
</evidence>
<feature type="transmembrane region" description="Helical" evidence="2">
    <location>
        <begin position="118"/>
        <end position="137"/>
    </location>
</feature>
<keyword evidence="3" id="KW-0732">Signal</keyword>
<dbReference type="EMBL" id="CAKKLH010000337">
    <property type="protein sequence ID" value="CAH0113304.1"/>
    <property type="molecule type" value="Genomic_DNA"/>
</dbReference>
<evidence type="ECO:0000256" key="2">
    <source>
        <dbReference type="SAM" id="Phobius"/>
    </source>
</evidence>
<feature type="chain" id="PRO_5035321680" evidence="3">
    <location>
        <begin position="22"/>
        <end position="145"/>
    </location>
</feature>
<dbReference type="Proteomes" id="UP000789390">
    <property type="component" value="Unassembled WGS sequence"/>
</dbReference>
<gene>
    <name evidence="4" type="ORF">DGAL_LOCUS17188</name>
</gene>
<dbReference type="OrthoDB" id="6369333at2759"/>
<feature type="compositionally biased region" description="Polar residues" evidence="1">
    <location>
        <begin position="25"/>
        <end position="37"/>
    </location>
</feature>
<evidence type="ECO:0000256" key="3">
    <source>
        <dbReference type="SAM" id="SignalP"/>
    </source>
</evidence>
<evidence type="ECO:0000256" key="1">
    <source>
        <dbReference type="SAM" id="MobiDB-lite"/>
    </source>
</evidence>
<keyword evidence="2" id="KW-0472">Membrane</keyword>
<keyword evidence="2" id="KW-0812">Transmembrane</keyword>
<sequence>MARCSWLIFIGLIFLFSSAVASESLSNGTRTTGNVTAQRDGREYDVHPAPGSTNNERLEVAVQSLSPRPKSLGTGTWKAIKIWNDPVEATSSSSTAKRASSPERVVASSASRATTNSTILITFLFLPALMLFLTRLIDELSISHK</sequence>
<dbReference type="AlphaFoldDB" id="A0A8J2S5B3"/>